<evidence type="ECO:0000256" key="3">
    <source>
        <dbReference type="ARBA" id="ARBA00022692"/>
    </source>
</evidence>
<accession>A0A3P7JZ70</accession>
<keyword evidence="6 8" id="KW-0472">Membrane</keyword>
<dbReference type="EMBL" id="UYYB01128981">
    <property type="protein sequence ID" value="VDM84274.1"/>
    <property type="molecule type" value="Genomic_DNA"/>
</dbReference>
<keyword evidence="11" id="KW-1185">Reference proteome</keyword>
<organism evidence="10 11">
    <name type="scientific">Strongylus vulgaris</name>
    <name type="common">Blood worm</name>
    <dbReference type="NCBI Taxonomy" id="40348"/>
    <lineage>
        <taxon>Eukaryota</taxon>
        <taxon>Metazoa</taxon>
        <taxon>Ecdysozoa</taxon>
        <taxon>Nematoda</taxon>
        <taxon>Chromadorea</taxon>
        <taxon>Rhabditida</taxon>
        <taxon>Rhabditina</taxon>
        <taxon>Rhabditomorpha</taxon>
        <taxon>Strongyloidea</taxon>
        <taxon>Strongylidae</taxon>
        <taxon>Strongylus</taxon>
    </lineage>
</organism>
<keyword evidence="5" id="KW-0406">Ion transport</keyword>
<dbReference type="GO" id="GO:0015271">
    <property type="term" value="F:outward rectifier potassium channel activity"/>
    <property type="evidence" value="ECO:0007669"/>
    <property type="project" value="TreeGrafter"/>
</dbReference>
<evidence type="ECO:0000313" key="11">
    <source>
        <dbReference type="Proteomes" id="UP000270094"/>
    </source>
</evidence>
<feature type="domain" description="Potassium channel" evidence="9">
    <location>
        <begin position="10"/>
        <end position="82"/>
    </location>
</feature>
<feature type="transmembrane region" description="Helical" evidence="8">
    <location>
        <begin position="60"/>
        <end position="86"/>
    </location>
</feature>
<dbReference type="AlphaFoldDB" id="A0A3P7JZ70"/>
<dbReference type="InterPro" id="IPR003280">
    <property type="entry name" value="2pore_dom_K_chnl"/>
</dbReference>
<evidence type="ECO:0000256" key="1">
    <source>
        <dbReference type="ARBA" id="ARBA00004141"/>
    </source>
</evidence>
<evidence type="ECO:0000256" key="2">
    <source>
        <dbReference type="ARBA" id="ARBA00022448"/>
    </source>
</evidence>
<dbReference type="Gene3D" id="1.10.287.70">
    <property type="match status" value="1"/>
</dbReference>
<dbReference type="PANTHER" id="PTHR11003">
    <property type="entry name" value="POTASSIUM CHANNEL, SUBFAMILY K"/>
    <property type="match status" value="1"/>
</dbReference>
<dbReference type="Pfam" id="PF07885">
    <property type="entry name" value="Ion_trans_2"/>
    <property type="match status" value="1"/>
</dbReference>
<keyword evidence="2" id="KW-0813">Transport</keyword>
<evidence type="ECO:0000256" key="6">
    <source>
        <dbReference type="ARBA" id="ARBA00023136"/>
    </source>
</evidence>
<keyword evidence="7" id="KW-0407">Ion channel</keyword>
<protein>
    <recommendedName>
        <fullName evidence="9">Potassium channel domain-containing protein</fullName>
    </recommendedName>
</protein>
<evidence type="ECO:0000256" key="4">
    <source>
        <dbReference type="ARBA" id="ARBA00022989"/>
    </source>
</evidence>
<dbReference type="GO" id="GO:0022841">
    <property type="term" value="F:potassium ion leak channel activity"/>
    <property type="evidence" value="ECO:0007669"/>
    <property type="project" value="TreeGrafter"/>
</dbReference>
<dbReference type="Proteomes" id="UP000270094">
    <property type="component" value="Unassembled WGS sequence"/>
</dbReference>
<dbReference type="GO" id="GO:0005886">
    <property type="term" value="C:plasma membrane"/>
    <property type="evidence" value="ECO:0007669"/>
    <property type="project" value="TreeGrafter"/>
</dbReference>
<dbReference type="SUPFAM" id="SSF81324">
    <property type="entry name" value="Voltage-gated potassium channels"/>
    <property type="match status" value="1"/>
</dbReference>
<dbReference type="OrthoDB" id="297496at2759"/>
<evidence type="ECO:0000259" key="9">
    <source>
        <dbReference type="Pfam" id="PF07885"/>
    </source>
</evidence>
<sequence>MLSMIFTDLSYFISYDEHDDTRPTYQWTFSGALLYSITVFTTIGYGHICPKTDTGRLMTIIYAMIGIPLMLLCLANIAETLAQVLFSVFVRYL</sequence>
<evidence type="ECO:0000256" key="7">
    <source>
        <dbReference type="ARBA" id="ARBA00023303"/>
    </source>
</evidence>
<dbReference type="InterPro" id="IPR013099">
    <property type="entry name" value="K_chnl_dom"/>
</dbReference>
<feature type="transmembrane region" description="Helical" evidence="8">
    <location>
        <begin position="27"/>
        <end position="48"/>
    </location>
</feature>
<evidence type="ECO:0000313" key="10">
    <source>
        <dbReference type="EMBL" id="VDM84274.1"/>
    </source>
</evidence>
<reference evidence="10 11" key="1">
    <citation type="submission" date="2018-11" db="EMBL/GenBank/DDBJ databases">
        <authorList>
            <consortium name="Pathogen Informatics"/>
        </authorList>
    </citation>
    <scope>NUCLEOTIDE SEQUENCE [LARGE SCALE GENOMIC DNA]</scope>
</reference>
<gene>
    <name evidence="10" type="ORF">SVUK_LOCUS19272</name>
</gene>
<name>A0A3P7JZ70_STRVU</name>
<comment type="subcellular location">
    <subcellularLocation>
        <location evidence="1">Membrane</location>
        <topology evidence="1">Multi-pass membrane protein</topology>
    </subcellularLocation>
</comment>
<dbReference type="GO" id="GO:0030322">
    <property type="term" value="P:stabilization of membrane potential"/>
    <property type="evidence" value="ECO:0007669"/>
    <property type="project" value="TreeGrafter"/>
</dbReference>
<evidence type="ECO:0000256" key="5">
    <source>
        <dbReference type="ARBA" id="ARBA00023065"/>
    </source>
</evidence>
<keyword evidence="4 8" id="KW-1133">Transmembrane helix</keyword>
<evidence type="ECO:0000256" key="8">
    <source>
        <dbReference type="SAM" id="Phobius"/>
    </source>
</evidence>
<proteinExistence type="predicted"/>
<keyword evidence="3 8" id="KW-0812">Transmembrane</keyword>
<dbReference type="PANTHER" id="PTHR11003:SF337">
    <property type="entry name" value="POTASSIUM CHANNEL DOMAIN-CONTAINING PROTEIN"/>
    <property type="match status" value="1"/>
</dbReference>